<comment type="function">
    <text evidence="1">Component of the general transcription and DNA repair factor IIH (TFIIH) core complex, which is involved in general and transcription-coupled nucleotide excision repair (NER) of damaged DNA and, when complexed to TFIIK, in RNA transcription by RNA polymerase II. In NER, TFIIH acts by opening DNA around the lesion to allow the excision of the damaged oligonucleotide and its replacement by a new DNA fragment. In transcription, TFIIH has an essential role in transcription initiation. When the pre-initiation complex (PIC) has been established, TFIIH is required for promoter opening and promoter escape. Phosphorylation of the C-terminal tail (CTD) of the largest subunit of RNA polymerase II by the kinase module TFIIK controls the initiation of transcription.</text>
</comment>
<organism evidence="14 15">
    <name type="scientific">Saccharomycodes ludwigii</name>
    <dbReference type="NCBI Taxonomy" id="36035"/>
    <lineage>
        <taxon>Eukaryota</taxon>
        <taxon>Fungi</taxon>
        <taxon>Dikarya</taxon>
        <taxon>Ascomycota</taxon>
        <taxon>Saccharomycotina</taxon>
        <taxon>Saccharomycetes</taxon>
        <taxon>Saccharomycodales</taxon>
        <taxon>Saccharomycodaceae</taxon>
        <taxon>Saccharomycodes</taxon>
    </lineage>
</organism>
<dbReference type="InterPro" id="IPR007198">
    <property type="entry name" value="Ssl1-like"/>
</dbReference>
<feature type="compositionally biased region" description="Basic and acidic residues" evidence="12">
    <location>
        <begin position="38"/>
        <end position="52"/>
    </location>
</feature>
<dbReference type="GO" id="GO:0005675">
    <property type="term" value="C:transcription factor TFIIH holo complex"/>
    <property type="evidence" value="ECO:0007669"/>
    <property type="project" value="TreeGrafter"/>
</dbReference>
<dbReference type="GO" id="GO:0008270">
    <property type="term" value="F:zinc ion binding"/>
    <property type="evidence" value="ECO:0007669"/>
    <property type="project" value="UniProtKB-KW"/>
</dbReference>
<evidence type="ECO:0000259" key="13">
    <source>
        <dbReference type="PROSITE" id="PS50234"/>
    </source>
</evidence>
<evidence type="ECO:0000256" key="3">
    <source>
        <dbReference type="ARBA" id="ARBA00006092"/>
    </source>
</evidence>
<sequence>MNNSLSDDDDVVVVVNKRINDKTTKGQNVPAEDDSDEDIKVLKRGNDAKKQQDISPISDDDDDEGIKFVKPVRPSSASSAPLHSSSDNHTGKQPNNKKNSSSSSSSHKKRLMSARRNEKNKKRKRKIKDSLQGANGGYAWEDTIKRPWDIVEEEDDYDAILAAKIVELRRKRTSIQITPYQRGIIRTMVMAIDYSEVMAEKDLRPNRVALTIQYLIEFIHEFFDQNPISQLGVITMKNGLANVLSPISGNPQDHLDILHNFKKNLEPKGYPSLQNALELARGLLVNAPSHSTREVLMVFGSLSSTDPGDIHQTIKSLVQDKVRVKIIGLTAQVSICKEICQQTNYNDTSFYSIILNEQHFKNLFTEAVTPLPMNKLNKSFTLVKMGFPTRMIEETPSFCVCHSKLNHGGYFCPNCKSKVCSLPMVCPCCDLMLILSTHLARSYHHLMPLQTFQEVSTSETFPTVKCFSCHKQFPIFKNKKTGELLTSSRYRCTECKRDFCIDCDVFIHEILHNCPGCESKTTL</sequence>
<comment type="similarity">
    <text evidence="3">Belongs to the GTF2H2 family.</text>
</comment>
<dbReference type="GO" id="GO:0006367">
    <property type="term" value="P:transcription initiation at RNA polymerase II promoter"/>
    <property type="evidence" value="ECO:0007669"/>
    <property type="project" value="UniProtKB-ARBA"/>
</dbReference>
<evidence type="ECO:0000313" key="15">
    <source>
        <dbReference type="Proteomes" id="UP000262825"/>
    </source>
</evidence>
<protein>
    <submittedName>
        <fullName evidence="14">Related to Suppressor of stem-loop protein 1</fullName>
    </submittedName>
</protein>
<dbReference type="GO" id="GO:0000439">
    <property type="term" value="C:transcription factor TFIIH core complex"/>
    <property type="evidence" value="ECO:0007669"/>
    <property type="project" value="InterPro"/>
</dbReference>
<dbReference type="InterPro" id="IPR036465">
    <property type="entry name" value="vWFA_dom_sf"/>
</dbReference>
<dbReference type="PANTHER" id="PTHR12695">
    <property type="entry name" value="GENERAL TRANSCRIPTION FACTOR IIH SUBUNIT 2"/>
    <property type="match status" value="1"/>
</dbReference>
<keyword evidence="8" id="KW-0805">Transcription regulation</keyword>
<evidence type="ECO:0000256" key="4">
    <source>
        <dbReference type="ARBA" id="ARBA00022723"/>
    </source>
</evidence>
<dbReference type="InterPro" id="IPR004595">
    <property type="entry name" value="TFIIH_C1-like_dom"/>
</dbReference>
<feature type="compositionally biased region" description="Basic residues" evidence="12">
    <location>
        <begin position="106"/>
        <end position="127"/>
    </location>
</feature>
<dbReference type="InterPro" id="IPR013087">
    <property type="entry name" value="Znf_C2H2_type"/>
</dbReference>
<feature type="compositionally biased region" description="Low complexity" evidence="12">
    <location>
        <begin position="96"/>
        <end position="105"/>
    </location>
</feature>
<dbReference type="Proteomes" id="UP000262825">
    <property type="component" value="Unassembled WGS sequence"/>
</dbReference>
<dbReference type="AlphaFoldDB" id="A0A376B7W1"/>
<feature type="region of interest" description="Disordered" evidence="12">
    <location>
        <begin position="18"/>
        <end position="133"/>
    </location>
</feature>
<proteinExistence type="inferred from homology"/>
<evidence type="ECO:0000256" key="11">
    <source>
        <dbReference type="ARBA" id="ARBA00023242"/>
    </source>
</evidence>
<evidence type="ECO:0000256" key="7">
    <source>
        <dbReference type="ARBA" id="ARBA00022833"/>
    </source>
</evidence>
<dbReference type="PROSITE" id="PS50234">
    <property type="entry name" value="VWFA"/>
    <property type="match status" value="1"/>
</dbReference>
<dbReference type="Gene3D" id="3.30.40.10">
    <property type="entry name" value="Zinc/RING finger domain, C3HC4 (zinc finger)"/>
    <property type="match status" value="1"/>
</dbReference>
<evidence type="ECO:0000256" key="10">
    <source>
        <dbReference type="ARBA" id="ARBA00023204"/>
    </source>
</evidence>
<dbReference type="SMART" id="SM01047">
    <property type="entry name" value="C1_4"/>
    <property type="match status" value="1"/>
</dbReference>
<feature type="domain" description="VWFA" evidence="13">
    <location>
        <begin position="187"/>
        <end position="368"/>
    </location>
</feature>
<dbReference type="PANTHER" id="PTHR12695:SF2">
    <property type="entry name" value="GENERAL TRANSCRIPTION FACTOR IIH SUBUNIT 2-RELATED"/>
    <property type="match status" value="1"/>
</dbReference>
<keyword evidence="6" id="KW-0863">Zinc-finger</keyword>
<name>A0A376B7W1_9ASCO</name>
<keyword evidence="15" id="KW-1185">Reference proteome</keyword>
<dbReference type="GO" id="GO:0006289">
    <property type="term" value="P:nucleotide-excision repair"/>
    <property type="evidence" value="ECO:0007669"/>
    <property type="project" value="InterPro"/>
</dbReference>
<evidence type="ECO:0000256" key="1">
    <source>
        <dbReference type="ARBA" id="ARBA00002817"/>
    </source>
</evidence>
<dbReference type="VEuPathDB" id="FungiDB:SCODWIG_02524"/>
<reference evidence="15" key="1">
    <citation type="submission" date="2018-06" db="EMBL/GenBank/DDBJ databases">
        <authorList>
            <person name="Guldener U."/>
        </authorList>
    </citation>
    <scope>NUCLEOTIDE SEQUENCE [LARGE SCALE GENOMIC DNA]</scope>
    <source>
        <strain evidence="15">UTAD17</strain>
    </source>
</reference>
<dbReference type="GO" id="GO:0006357">
    <property type="term" value="P:regulation of transcription by RNA polymerase II"/>
    <property type="evidence" value="ECO:0007669"/>
    <property type="project" value="TreeGrafter"/>
</dbReference>
<dbReference type="FunFam" id="3.30.40.10:FF:000477">
    <property type="entry name" value="General transcription and DNA repair factor IIH"/>
    <property type="match status" value="1"/>
</dbReference>
<dbReference type="CDD" id="cd01453">
    <property type="entry name" value="vWA_transcription_factor_IIH_type"/>
    <property type="match status" value="1"/>
</dbReference>
<dbReference type="PROSITE" id="PS00028">
    <property type="entry name" value="ZINC_FINGER_C2H2_1"/>
    <property type="match status" value="1"/>
</dbReference>
<dbReference type="FunFam" id="3.40.50.410:FF:000015">
    <property type="entry name" value="General transcription factor IIH subunit 2"/>
    <property type="match status" value="1"/>
</dbReference>
<dbReference type="Gene3D" id="3.40.50.410">
    <property type="entry name" value="von Willebrand factor, type A domain"/>
    <property type="match status" value="1"/>
</dbReference>
<evidence type="ECO:0000256" key="8">
    <source>
        <dbReference type="ARBA" id="ARBA00023015"/>
    </source>
</evidence>
<dbReference type="SUPFAM" id="SSF53300">
    <property type="entry name" value="vWA-like"/>
    <property type="match status" value="1"/>
</dbReference>
<keyword evidence="5" id="KW-0227">DNA damage</keyword>
<keyword evidence="7" id="KW-0862">Zinc</keyword>
<feature type="compositionally biased region" description="Low complexity" evidence="12">
    <location>
        <begin position="74"/>
        <end position="85"/>
    </location>
</feature>
<gene>
    <name evidence="14" type="ORF">SCODWIG_02524</name>
</gene>
<evidence type="ECO:0000256" key="5">
    <source>
        <dbReference type="ARBA" id="ARBA00022763"/>
    </source>
</evidence>
<keyword evidence="11" id="KW-0539">Nucleus</keyword>
<dbReference type="InterPro" id="IPR013083">
    <property type="entry name" value="Znf_RING/FYVE/PHD"/>
</dbReference>
<comment type="subcellular location">
    <subcellularLocation>
        <location evidence="2">Nucleus</location>
    </subcellularLocation>
</comment>
<dbReference type="SMART" id="SM00327">
    <property type="entry name" value="VWA"/>
    <property type="match status" value="1"/>
</dbReference>
<evidence type="ECO:0000256" key="2">
    <source>
        <dbReference type="ARBA" id="ARBA00004123"/>
    </source>
</evidence>
<dbReference type="Pfam" id="PF04056">
    <property type="entry name" value="Ssl1"/>
    <property type="match status" value="1"/>
</dbReference>
<evidence type="ECO:0000256" key="6">
    <source>
        <dbReference type="ARBA" id="ARBA00022771"/>
    </source>
</evidence>
<evidence type="ECO:0000313" key="14">
    <source>
        <dbReference type="EMBL" id="SSD60763.1"/>
    </source>
</evidence>
<evidence type="ECO:0000256" key="9">
    <source>
        <dbReference type="ARBA" id="ARBA00023163"/>
    </source>
</evidence>
<dbReference type="NCBIfam" id="TIGR00622">
    <property type="entry name" value="ssl1"/>
    <property type="match status" value="1"/>
</dbReference>
<dbReference type="InterPro" id="IPR046349">
    <property type="entry name" value="C1-like_sf"/>
</dbReference>
<dbReference type="Pfam" id="PF07975">
    <property type="entry name" value="C1_4"/>
    <property type="match status" value="1"/>
</dbReference>
<dbReference type="InterPro" id="IPR012170">
    <property type="entry name" value="TFIIH_SSL1/p44"/>
</dbReference>
<keyword evidence="4" id="KW-0479">Metal-binding</keyword>
<dbReference type="OrthoDB" id="284275at2759"/>
<dbReference type="InterPro" id="IPR002035">
    <property type="entry name" value="VWF_A"/>
</dbReference>
<keyword evidence="9" id="KW-0804">Transcription</keyword>
<keyword evidence="10" id="KW-0234">DNA repair</keyword>
<dbReference type="EMBL" id="UFAJ01000445">
    <property type="protein sequence ID" value="SSD60763.1"/>
    <property type="molecule type" value="Genomic_DNA"/>
</dbReference>
<dbReference type="SUPFAM" id="SSF57889">
    <property type="entry name" value="Cysteine-rich domain"/>
    <property type="match status" value="1"/>
</dbReference>
<accession>A0A376B7W1</accession>
<evidence type="ECO:0000256" key="12">
    <source>
        <dbReference type="SAM" id="MobiDB-lite"/>
    </source>
</evidence>